<feature type="compositionally biased region" description="Basic and acidic residues" evidence="1">
    <location>
        <begin position="281"/>
        <end position="298"/>
    </location>
</feature>
<feature type="region of interest" description="Disordered" evidence="1">
    <location>
        <begin position="182"/>
        <end position="298"/>
    </location>
</feature>
<organism evidence="2 3">
    <name type="scientific">Aduncisulcus paluster</name>
    <dbReference type="NCBI Taxonomy" id="2918883"/>
    <lineage>
        <taxon>Eukaryota</taxon>
        <taxon>Metamonada</taxon>
        <taxon>Carpediemonas-like organisms</taxon>
        <taxon>Aduncisulcus</taxon>
    </lineage>
</organism>
<name>A0ABQ5JWM0_9EUKA</name>
<evidence type="ECO:0000313" key="2">
    <source>
        <dbReference type="EMBL" id="GKT16097.1"/>
    </source>
</evidence>
<dbReference type="InterPro" id="IPR032675">
    <property type="entry name" value="LRR_dom_sf"/>
</dbReference>
<reference evidence="2" key="1">
    <citation type="submission" date="2022-03" db="EMBL/GenBank/DDBJ databases">
        <title>Draft genome sequence of Aduncisulcus paluster, a free-living microaerophilic Fornicata.</title>
        <authorList>
            <person name="Yuyama I."/>
            <person name="Kume K."/>
            <person name="Tamura T."/>
            <person name="Inagaki Y."/>
            <person name="Hashimoto T."/>
        </authorList>
    </citation>
    <scope>NUCLEOTIDE SEQUENCE</scope>
    <source>
        <strain evidence="2">NY0171</strain>
    </source>
</reference>
<dbReference type="SUPFAM" id="SSF52047">
    <property type="entry name" value="RNI-like"/>
    <property type="match status" value="1"/>
</dbReference>
<evidence type="ECO:0000256" key="1">
    <source>
        <dbReference type="SAM" id="MobiDB-lite"/>
    </source>
</evidence>
<dbReference type="Proteomes" id="UP001057375">
    <property type="component" value="Unassembled WGS sequence"/>
</dbReference>
<dbReference type="EMBL" id="BQXS01011728">
    <property type="protein sequence ID" value="GKT16097.1"/>
    <property type="molecule type" value="Genomic_DNA"/>
</dbReference>
<proteinExistence type="predicted"/>
<protein>
    <submittedName>
        <fullName evidence="2">Uncharacterized protein</fullName>
    </submittedName>
</protein>
<feature type="compositionally biased region" description="Low complexity" evidence="1">
    <location>
        <begin position="185"/>
        <end position="197"/>
    </location>
</feature>
<feature type="compositionally biased region" description="Polar residues" evidence="1">
    <location>
        <begin position="263"/>
        <end position="274"/>
    </location>
</feature>
<sequence>MERKKLSPISIVLKKNRRVLHDTPDEDDLLASRISHAFLDRYGIKDISFRDFSKTFPNLLTFQLRENRISFIDGIPCPDRHSDLSLYPKLKLMKLQEFIISSNKIKSSALLFLLDTPYLSTIDISHNSIDILKEMHIWGQIEDKKVQKSEEEGKSYIVMPFLPMFPNLSILRLGVQDVDNSVEYSSQTSSPSTSKTSLGVDSELEEKRTLADSPISTPDEKQASPQPTSKDLPVDDIDMNPSPIKSPLSGSIEQGDVSKEMRVTSSSLSSQRLFETQPLRSGDKIEGSPKHDKTTRDRRPVIKVERMEMKVSYYHGSSHAPVAPSLFDSPSSKTLFIPKHKRPKTSHMHLYTTFYMCSIFSVSIRLRVLDLKKCAIKTISLAPSPRLEKFYENLLFPELREIDLSFNDIQDESEVEKIVKRLLRKYSQSTSSTPMRFYGDKSPKKISYSKTVPILPMDHCAFKKTTSSRRKSRSFKNSDIALPDISPPRLTPEPLLCVKKCSSTCTLSIVAEHVDEEYLRYYCSSGRIYSPASKKADIISKYLCRSSRLVGDLRYLSDKKKSHSQISSLWRKMKRKRAIYNQLREELDEEDEFLVRNCIRK</sequence>
<gene>
    <name evidence="2" type="ORF">ADUPG1_010853</name>
</gene>
<accession>A0ABQ5JWM0</accession>
<comment type="caution">
    <text evidence="2">The sequence shown here is derived from an EMBL/GenBank/DDBJ whole genome shotgun (WGS) entry which is preliminary data.</text>
</comment>
<dbReference type="Gene3D" id="3.80.10.10">
    <property type="entry name" value="Ribonuclease Inhibitor"/>
    <property type="match status" value="1"/>
</dbReference>
<evidence type="ECO:0000313" key="3">
    <source>
        <dbReference type="Proteomes" id="UP001057375"/>
    </source>
</evidence>
<keyword evidence="3" id="KW-1185">Reference proteome</keyword>